<name>F1SZK4_TETHA</name>
<dbReference type="GO" id="GO:0006508">
    <property type="term" value="P:proteolysis"/>
    <property type="evidence" value="ECO:0007669"/>
    <property type="project" value="InterPro"/>
</dbReference>
<dbReference type="GO" id="GO:0004175">
    <property type="term" value="F:endopeptidase activity"/>
    <property type="evidence" value="ECO:0007669"/>
    <property type="project" value="TreeGrafter"/>
</dbReference>
<sequence length="246" mass="26681">MVEFLPKQANKLMAAQNVVQADHNKLSNIIFFGNNESEVKKESSQFKAPTSSVKDNILYVHLPEFSGSSSQGEKYANTIYYKMTSKIYKGIIIDLSNNLGGDIGPMLAGISPVIPNGKLFEIVNAANNPTSVTFRGSVTNNMGTKIDLGNVKKVTGIPVAVILNRWTASSGELTALALENNPSVKTFGGESAGYTSINDTYIMYNGAQVNITTSKIKKNNGQILFNNKIKPDVQTNNPIVQANNWT</sequence>
<evidence type="ECO:0000313" key="3">
    <source>
        <dbReference type="EMBL" id="BAJ84475.1"/>
    </source>
</evidence>
<organism evidence="2">
    <name type="scientific">Tetragenococcus halophilus</name>
    <name type="common">Pediococcus halophilus</name>
    <dbReference type="NCBI Taxonomy" id="51669"/>
    <lineage>
        <taxon>Bacteria</taxon>
        <taxon>Bacillati</taxon>
        <taxon>Bacillota</taxon>
        <taxon>Bacilli</taxon>
        <taxon>Lactobacillales</taxon>
        <taxon>Enterococcaceae</taxon>
        <taxon>Tetragenococcus</taxon>
    </lineage>
</organism>
<evidence type="ECO:0000259" key="1">
    <source>
        <dbReference type="SMART" id="SM00245"/>
    </source>
</evidence>
<reference evidence="2" key="1">
    <citation type="journal article" date="2011" name="Int. J. Food Microbiol.">
        <title>Diversity of plasmids encoding histidine decarboxylase gene in Tetragenococcus spp. isolated from Japanese fish sauce.</title>
        <authorList>
            <person name="Satomi M."/>
            <person name="Furushita M."/>
            <person name="Oikawa H."/>
            <person name="Yano Y."/>
        </authorList>
    </citation>
    <scope>NUCLEOTIDE SEQUENCE</scope>
    <source>
        <strain evidence="2">A</strain>
        <strain evidence="3">HO</strain>
        <plasmid evidence="2">pHDC-A</plasmid>
        <plasmid evidence="3">pHDC-HO</plasmid>
    </source>
</reference>
<dbReference type="InterPro" id="IPR005151">
    <property type="entry name" value="Tail-specific_protease"/>
</dbReference>
<geneLocation type="plasmid" evidence="3">
    <name>pHDC-HO</name>
</geneLocation>
<proteinExistence type="predicted"/>
<evidence type="ECO:0000313" key="2">
    <source>
        <dbReference type="EMBL" id="BAJ84449.1"/>
    </source>
</evidence>
<dbReference type="SMART" id="SM00245">
    <property type="entry name" value="TSPc"/>
    <property type="match status" value="1"/>
</dbReference>
<geneLocation type="plasmid" evidence="2">
    <name>pHDC-A</name>
</geneLocation>
<keyword evidence="2" id="KW-0614">Plasmid</keyword>
<dbReference type="AlphaFoldDB" id="F1SZK4"/>
<dbReference type="Pfam" id="PF03572">
    <property type="entry name" value="Peptidase_S41"/>
    <property type="match status" value="1"/>
</dbReference>
<feature type="domain" description="Tail specific protease" evidence="1">
    <location>
        <begin position="32"/>
        <end position="236"/>
    </location>
</feature>
<accession>F1SZK4</accession>
<dbReference type="EMBL" id="AB588177">
    <property type="protein sequence ID" value="BAJ84475.1"/>
    <property type="molecule type" value="Genomic_DNA"/>
</dbReference>
<dbReference type="SUPFAM" id="SSF52096">
    <property type="entry name" value="ClpP/crotonase"/>
    <property type="match status" value="1"/>
</dbReference>
<dbReference type="GO" id="GO:0030288">
    <property type="term" value="C:outer membrane-bounded periplasmic space"/>
    <property type="evidence" value="ECO:0007669"/>
    <property type="project" value="TreeGrafter"/>
</dbReference>
<dbReference type="InterPro" id="IPR029045">
    <property type="entry name" value="ClpP/crotonase-like_dom_sf"/>
</dbReference>
<dbReference type="PANTHER" id="PTHR32060">
    <property type="entry name" value="TAIL-SPECIFIC PROTEASE"/>
    <property type="match status" value="1"/>
</dbReference>
<dbReference type="EMBL" id="AB588176">
    <property type="protein sequence ID" value="BAJ84449.1"/>
    <property type="molecule type" value="Genomic_DNA"/>
</dbReference>
<dbReference type="GO" id="GO:0007165">
    <property type="term" value="P:signal transduction"/>
    <property type="evidence" value="ECO:0007669"/>
    <property type="project" value="TreeGrafter"/>
</dbReference>
<dbReference type="PANTHER" id="PTHR32060:SF30">
    <property type="entry name" value="CARBOXY-TERMINAL PROCESSING PROTEASE CTPA"/>
    <property type="match status" value="1"/>
</dbReference>
<dbReference type="Gene3D" id="3.90.226.10">
    <property type="entry name" value="2-enoyl-CoA Hydratase, Chain A, domain 1"/>
    <property type="match status" value="1"/>
</dbReference>
<dbReference type="GO" id="GO:0008236">
    <property type="term" value="F:serine-type peptidase activity"/>
    <property type="evidence" value="ECO:0007669"/>
    <property type="project" value="InterPro"/>
</dbReference>
<protein>
    <submittedName>
        <fullName evidence="2">Nisin resistance protein</fullName>
    </submittedName>
</protein>